<evidence type="ECO:0000313" key="2">
    <source>
        <dbReference type="Proteomes" id="UP001153148"/>
    </source>
</evidence>
<dbReference type="Proteomes" id="UP001153148">
    <property type="component" value="Unassembled WGS sequence"/>
</dbReference>
<dbReference type="EMBL" id="CAJPIN010071004">
    <property type="protein sequence ID" value="CAG2067559.1"/>
    <property type="molecule type" value="Genomic_DNA"/>
</dbReference>
<protein>
    <submittedName>
        <fullName evidence="1">Uncharacterized protein</fullName>
    </submittedName>
</protein>
<keyword evidence="2" id="KW-1185">Reference proteome</keyword>
<reference evidence="1" key="1">
    <citation type="submission" date="2021-03" db="EMBL/GenBank/DDBJ databases">
        <authorList>
            <person name="Tran Van P."/>
        </authorList>
    </citation>
    <scope>NUCLEOTIDE SEQUENCE</scope>
</reference>
<name>A0ABN7PN05_TIMPD</name>
<sequence length="17" mass="2083">MRKGIFPERPSLISCWY</sequence>
<proteinExistence type="predicted"/>
<accession>A0ABN7PN05</accession>
<evidence type="ECO:0000313" key="1">
    <source>
        <dbReference type="EMBL" id="CAG2067559.1"/>
    </source>
</evidence>
<gene>
    <name evidence="1" type="ORF">TPAB3V08_LOCUS14502</name>
</gene>
<comment type="caution">
    <text evidence="1">The sequence shown here is derived from an EMBL/GenBank/DDBJ whole genome shotgun (WGS) entry which is preliminary data.</text>
</comment>
<organism evidence="1 2">
    <name type="scientific">Timema podura</name>
    <name type="common">Walking stick</name>
    <dbReference type="NCBI Taxonomy" id="61482"/>
    <lineage>
        <taxon>Eukaryota</taxon>
        <taxon>Metazoa</taxon>
        <taxon>Ecdysozoa</taxon>
        <taxon>Arthropoda</taxon>
        <taxon>Hexapoda</taxon>
        <taxon>Insecta</taxon>
        <taxon>Pterygota</taxon>
        <taxon>Neoptera</taxon>
        <taxon>Polyneoptera</taxon>
        <taxon>Phasmatodea</taxon>
        <taxon>Timematodea</taxon>
        <taxon>Timematoidea</taxon>
        <taxon>Timematidae</taxon>
        <taxon>Timema</taxon>
    </lineage>
</organism>